<dbReference type="EMBL" id="FNJM01000019">
    <property type="protein sequence ID" value="SDP81849.1"/>
    <property type="molecule type" value="Genomic_DNA"/>
</dbReference>
<reference evidence="2 3" key="1">
    <citation type="submission" date="2016-10" db="EMBL/GenBank/DDBJ databases">
        <authorList>
            <person name="de Groot N.N."/>
        </authorList>
    </citation>
    <scope>NUCLEOTIDE SEQUENCE [LARGE SCALE GENOMIC DNA]</scope>
    <source>
        <strain evidence="2 3">DSM 12272</strain>
    </source>
</reference>
<accession>A0A1H0VTF3</accession>
<proteinExistence type="predicted"/>
<evidence type="ECO:0000313" key="1">
    <source>
        <dbReference type="EMBL" id="MBB6714192.1"/>
    </source>
</evidence>
<dbReference type="GO" id="GO:0043565">
    <property type="term" value="F:sequence-specific DNA binding"/>
    <property type="evidence" value="ECO:0007669"/>
    <property type="project" value="InterPro"/>
</dbReference>
<dbReference type="GeneID" id="65308611"/>
<sequence length="100" mass="12095">MNNITKLNKTTIIISVLSSYLGEDFEEIKNIIKKKENRYLLLLLLKNYKCLNREEIKLMFNISSEKSVNYNIKKAEEKLLINRDFREIYFKIEKYLEQII</sequence>
<dbReference type="InterPro" id="IPR010921">
    <property type="entry name" value="Trp_repressor/repl_initiator"/>
</dbReference>
<evidence type="ECO:0000313" key="2">
    <source>
        <dbReference type="EMBL" id="SDP81849.1"/>
    </source>
</evidence>
<evidence type="ECO:0000313" key="3">
    <source>
        <dbReference type="Proteomes" id="UP000198597"/>
    </source>
</evidence>
<dbReference type="AlphaFoldDB" id="A0A1H0VTF3"/>
<dbReference type="RefSeq" id="WP_089973275.1">
    <property type="nucleotide sequence ID" value="NZ_CP071376.1"/>
</dbReference>
<dbReference type="Proteomes" id="UP000198597">
    <property type="component" value="Unassembled WGS sequence"/>
</dbReference>
<organism evidence="2 3">
    <name type="scientific">Clostridium gasigenes</name>
    <dbReference type="NCBI Taxonomy" id="94869"/>
    <lineage>
        <taxon>Bacteria</taxon>
        <taxon>Bacillati</taxon>
        <taxon>Bacillota</taxon>
        <taxon>Clostridia</taxon>
        <taxon>Eubacteriales</taxon>
        <taxon>Clostridiaceae</taxon>
        <taxon>Clostridium</taxon>
    </lineage>
</organism>
<keyword evidence="3" id="KW-1185">Reference proteome</keyword>
<dbReference type="SUPFAM" id="SSF48295">
    <property type="entry name" value="TrpR-like"/>
    <property type="match status" value="1"/>
</dbReference>
<protein>
    <submittedName>
        <fullName evidence="2">Uncharacterized protein</fullName>
    </submittedName>
</protein>
<evidence type="ECO:0000313" key="4">
    <source>
        <dbReference type="Proteomes" id="UP000585258"/>
    </source>
</evidence>
<gene>
    <name evidence="1" type="ORF">H7E68_05510</name>
    <name evidence="2" type="ORF">SAMN04488529_11944</name>
</gene>
<name>A0A1H0VTF3_9CLOT</name>
<dbReference type="Proteomes" id="UP000585258">
    <property type="component" value="Unassembled WGS sequence"/>
</dbReference>
<dbReference type="OrthoDB" id="1930532at2"/>
<dbReference type="EMBL" id="JACKWY010000003">
    <property type="protein sequence ID" value="MBB6714192.1"/>
    <property type="molecule type" value="Genomic_DNA"/>
</dbReference>
<reference evidence="1 4" key="2">
    <citation type="submission" date="2020-08" db="EMBL/GenBank/DDBJ databases">
        <title>Clostridia isolated from Swiss meat.</title>
        <authorList>
            <person name="Wambui J."/>
            <person name="Stevens M.J.A."/>
            <person name="Stephan R."/>
        </authorList>
    </citation>
    <scope>NUCLEOTIDE SEQUENCE [LARGE SCALE GENOMIC DNA]</scope>
    <source>
        <strain evidence="1 4">CM001</strain>
    </source>
</reference>
<dbReference type="STRING" id="94869.SAMN04488529_11944"/>